<protein>
    <recommendedName>
        <fullName evidence="6">BTB domain-containing protein</fullName>
    </recommendedName>
</protein>
<dbReference type="GO" id="GO:0005739">
    <property type="term" value="C:mitochondrion"/>
    <property type="evidence" value="ECO:0007669"/>
    <property type="project" value="TreeGrafter"/>
</dbReference>
<dbReference type="InterPro" id="IPR011333">
    <property type="entry name" value="SKP1/BTB/POZ_sf"/>
</dbReference>
<evidence type="ECO:0000313" key="5">
    <source>
        <dbReference type="Proteomes" id="UP001150569"/>
    </source>
</evidence>
<dbReference type="PANTHER" id="PTHR43503">
    <property type="entry name" value="MCG48959-RELATED"/>
    <property type="match status" value="1"/>
</dbReference>
<dbReference type="Gene3D" id="2.120.10.80">
    <property type="entry name" value="Kelch-type beta propeller"/>
    <property type="match status" value="1"/>
</dbReference>
<dbReference type="Gene3D" id="3.30.710.10">
    <property type="entry name" value="Potassium Channel Kv1.1, Chain A"/>
    <property type="match status" value="1"/>
</dbReference>
<dbReference type="SUPFAM" id="SSF54695">
    <property type="entry name" value="POZ domain"/>
    <property type="match status" value="1"/>
</dbReference>
<dbReference type="Pfam" id="PF24681">
    <property type="entry name" value="Kelch_KLHDC2_KLHL20_DRC7"/>
    <property type="match status" value="1"/>
</dbReference>
<feature type="compositionally biased region" description="Polar residues" evidence="3">
    <location>
        <begin position="975"/>
        <end position="984"/>
    </location>
</feature>
<keyword evidence="2" id="KW-0677">Repeat</keyword>
<feature type="compositionally biased region" description="Low complexity" evidence="3">
    <location>
        <begin position="725"/>
        <end position="745"/>
    </location>
</feature>
<feature type="compositionally biased region" description="Polar residues" evidence="3">
    <location>
        <begin position="816"/>
        <end position="840"/>
    </location>
</feature>
<evidence type="ECO:0000256" key="3">
    <source>
        <dbReference type="SAM" id="MobiDB-lite"/>
    </source>
</evidence>
<name>A0A9W8AAL3_9FUNG</name>
<keyword evidence="5" id="KW-1185">Reference proteome</keyword>
<evidence type="ECO:0008006" key="6">
    <source>
        <dbReference type="Google" id="ProtNLM"/>
    </source>
</evidence>
<feature type="compositionally biased region" description="Pro residues" evidence="3">
    <location>
        <begin position="992"/>
        <end position="1002"/>
    </location>
</feature>
<organism evidence="4 5">
    <name type="scientific">Tieghemiomyces parasiticus</name>
    <dbReference type="NCBI Taxonomy" id="78921"/>
    <lineage>
        <taxon>Eukaryota</taxon>
        <taxon>Fungi</taxon>
        <taxon>Fungi incertae sedis</taxon>
        <taxon>Zoopagomycota</taxon>
        <taxon>Kickxellomycotina</taxon>
        <taxon>Dimargaritomycetes</taxon>
        <taxon>Dimargaritales</taxon>
        <taxon>Dimargaritaceae</taxon>
        <taxon>Tieghemiomyces</taxon>
    </lineage>
</organism>
<feature type="region of interest" description="Disordered" evidence="3">
    <location>
        <begin position="949"/>
        <end position="1002"/>
    </location>
</feature>
<feature type="region of interest" description="Disordered" evidence="3">
    <location>
        <begin position="865"/>
        <end position="933"/>
    </location>
</feature>
<evidence type="ECO:0000256" key="2">
    <source>
        <dbReference type="ARBA" id="ARBA00022737"/>
    </source>
</evidence>
<dbReference type="EMBL" id="JANBPT010000353">
    <property type="protein sequence ID" value="KAJ1923128.1"/>
    <property type="molecule type" value="Genomic_DNA"/>
</dbReference>
<feature type="region of interest" description="Disordered" evidence="3">
    <location>
        <begin position="788"/>
        <end position="840"/>
    </location>
</feature>
<dbReference type="AlphaFoldDB" id="A0A9W8AAL3"/>
<evidence type="ECO:0000313" key="4">
    <source>
        <dbReference type="EMBL" id="KAJ1923128.1"/>
    </source>
</evidence>
<feature type="region of interest" description="Disordered" evidence="3">
    <location>
        <begin position="725"/>
        <end position="771"/>
    </location>
</feature>
<dbReference type="GO" id="GO:0045454">
    <property type="term" value="P:cell redox homeostasis"/>
    <property type="evidence" value="ECO:0007669"/>
    <property type="project" value="TreeGrafter"/>
</dbReference>
<dbReference type="GO" id="GO:0005829">
    <property type="term" value="C:cytosol"/>
    <property type="evidence" value="ECO:0007669"/>
    <property type="project" value="TreeGrafter"/>
</dbReference>
<gene>
    <name evidence="4" type="ORF">IWQ60_006073</name>
</gene>
<keyword evidence="1" id="KW-0880">Kelch repeat</keyword>
<reference evidence="4" key="1">
    <citation type="submission" date="2022-07" db="EMBL/GenBank/DDBJ databases">
        <title>Phylogenomic reconstructions and comparative analyses of Kickxellomycotina fungi.</title>
        <authorList>
            <person name="Reynolds N.K."/>
            <person name="Stajich J.E."/>
            <person name="Barry K."/>
            <person name="Grigoriev I.V."/>
            <person name="Crous P."/>
            <person name="Smith M.E."/>
        </authorList>
    </citation>
    <scope>NUCLEOTIDE SEQUENCE</scope>
    <source>
        <strain evidence="4">RSA 861</strain>
    </source>
</reference>
<dbReference type="Proteomes" id="UP001150569">
    <property type="component" value="Unassembled WGS sequence"/>
</dbReference>
<feature type="compositionally biased region" description="Low complexity" evidence="3">
    <location>
        <begin position="7"/>
        <end position="23"/>
    </location>
</feature>
<sequence length="1002" mass="107253">MLAQRHPNPGTATGSTNGGTTSPVRNSITELAVVTVATEGERPPPLVGASTTTVGTRLYVFAGRLTEPRILTNDLFVLDLTTHVWRKVRLQLDRVSGLSTDASVGDAIHNHIRPRYFHSAVVYGRRIVYFGGMGLLRANTHEVGVLNDVLILDTETMRFSVPRMTTGLPPPRYAHLATLIDRDRMLVLGGQDVGTEYMGDLHVLDLTTMGWCVSRKLDRNVGIYRSVVANDPHHERIIVYSNHNFGDVTRSLHVLSEPNWRLSDRSEAMSGPQLPPGLRFPTAARLGHHLLVSGTYMGREPAAFKVWALDLRSYVWQEINCGPLFEKGSWNRGVLCDSFNRFYVFGHTDRDLLHDYNSRQLNFDHLRIIHLEAFGLFRPSSPVLPMAAQELGLALFDQPTFADVEILSTEGLLLAVNSTLLRQRWPRMAEALASATATTGASDLTVRPLLCVPEAHDTLYQFARYLYTRALDVGCSTKLLADLMGLADRNQLPELKNLCSLELHQRLALDTSPLIFEGAIRANHRGLHVRSLLYMFDRREALLRKHMLILQDLHDDTQRQILAYFPEINKHYRKRSYTNSSQNSSFSHFASQSNASLASRRSQELGPGSVATSAPAAVALNGSAGGYSGEITDRPSSLGVIPIPIGVSAHRAQSAGALDLSTGSEAGGHLGNSYGSSAGSLLNGMSGHNAHAAPALSPIQEAASPLPSPHAAPNVPILKHSASHAHLSSGGCHASSAASIRSGSGRLEHRSPQLTALDIVTGKEPKSPRQKTRLLKLSLGNMSPAFSGSNGAVSGSAGGSGNHTAGQSPSPSSMPLNSNGTFGRGSIASQPDTPSSATSMGSATFGGYSAASLANSLKRPFLRVVGGGTGGHSHRRSDRSPDLFSPAPLPSPMVPGNHHPFGVTGSARPYSPISPPSQHYTASPPPPSSTKKSFIQSFRSFSQGASASASASDLDIAGRTSSPLHHTQPAVAVTVGNQASNSATHMERAATPPAPGHPTTPP</sequence>
<dbReference type="OrthoDB" id="10001928at2759"/>
<comment type="caution">
    <text evidence="4">The sequence shown here is derived from an EMBL/GenBank/DDBJ whole genome shotgun (WGS) entry which is preliminary data.</text>
</comment>
<feature type="region of interest" description="Disordered" evidence="3">
    <location>
        <begin position="1"/>
        <end position="24"/>
    </location>
</feature>
<evidence type="ECO:0000256" key="1">
    <source>
        <dbReference type="ARBA" id="ARBA00022441"/>
    </source>
</evidence>
<dbReference type="PANTHER" id="PTHR43503:SF2">
    <property type="entry name" value="NEGATIVE REGULATOR OF SPORULATION MDS3-RELATED"/>
    <property type="match status" value="1"/>
</dbReference>
<proteinExistence type="predicted"/>
<dbReference type="SUPFAM" id="SSF117281">
    <property type="entry name" value="Kelch motif"/>
    <property type="match status" value="1"/>
</dbReference>
<accession>A0A9W8AAL3</accession>
<dbReference type="InterPro" id="IPR015915">
    <property type="entry name" value="Kelch-typ_b-propeller"/>
</dbReference>